<evidence type="ECO:0000313" key="2">
    <source>
        <dbReference type="EMBL" id="KAK3485798.1"/>
    </source>
</evidence>
<dbReference type="PANTHER" id="PTHR12975">
    <property type="entry name" value="TRANSPORT PROTEIN TRAPP"/>
    <property type="match status" value="1"/>
</dbReference>
<feature type="compositionally biased region" description="Polar residues" evidence="1">
    <location>
        <begin position="141"/>
        <end position="150"/>
    </location>
</feature>
<dbReference type="Pfam" id="PF12739">
    <property type="entry name" value="TRAPPC-Trs85"/>
    <property type="match status" value="1"/>
</dbReference>
<keyword evidence="3" id="KW-1185">Reference proteome</keyword>
<gene>
    <name evidence="2" type="ORF">B0T23DRAFT_415538</name>
</gene>
<dbReference type="GeneID" id="87877216"/>
<name>A0AAJ0MM71_9PEZI</name>
<evidence type="ECO:0000256" key="1">
    <source>
        <dbReference type="SAM" id="MobiDB-lite"/>
    </source>
</evidence>
<feature type="compositionally biased region" description="Polar residues" evidence="1">
    <location>
        <begin position="158"/>
        <end position="177"/>
    </location>
</feature>
<dbReference type="GO" id="GO:1990072">
    <property type="term" value="C:TRAPPIII protein complex"/>
    <property type="evidence" value="ECO:0007669"/>
    <property type="project" value="TreeGrafter"/>
</dbReference>
<dbReference type="EMBL" id="JAULSX010000009">
    <property type="protein sequence ID" value="KAK3485798.1"/>
    <property type="molecule type" value="Genomic_DNA"/>
</dbReference>
<protein>
    <submittedName>
        <fullName evidence="2">ER-golgi trafficking TRAPP I complex 85 kDa subunit-domain-containing protein</fullName>
    </submittedName>
</protein>
<dbReference type="Proteomes" id="UP001285908">
    <property type="component" value="Unassembled WGS sequence"/>
</dbReference>
<feature type="compositionally biased region" description="Low complexity" evidence="1">
    <location>
        <begin position="95"/>
        <end position="104"/>
    </location>
</feature>
<dbReference type="RefSeq" id="XP_062688561.1">
    <property type="nucleotide sequence ID" value="XM_062839594.1"/>
</dbReference>
<evidence type="ECO:0000313" key="3">
    <source>
        <dbReference type="Proteomes" id="UP001285908"/>
    </source>
</evidence>
<feature type="region of interest" description="Disordered" evidence="1">
    <location>
        <begin position="1"/>
        <end position="26"/>
    </location>
</feature>
<reference evidence="2 3" key="1">
    <citation type="journal article" date="2023" name="Mol. Phylogenet. Evol.">
        <title>Genome-scale phylogeny and comparative genomics of the fungal order Sordariales.</title>
        <authorList>
            <person name="Hensen N."/>
            <person name="Bonometti L."/>
            <person name="Westerberg I."/>
            <person name="Brannstrom I.O."/>
            <person name="Guillou S."/>
            <person name="Cros-Aarteil S."/>
            <person name="Calhoun S."/>
            <person name="Haridas S."/>
            <person name="Kuo A."/>
            <person name="Mondo S."/>
            <person name="Pangilinan J."/>
            <person name="Riley R."/>
            <person name="LaButti K."/>
            <person name="Andreopoulos B."/>
            <person name="Lipzen A."/>
            <person name="Chen C."/>
            <person name="Yan M."/>
            <person name="Daum C."/>
            <person name="Ng V."/>
            <person name="Clum A."/>
            <person name="Steindorff A."/>
            <person name="Ohm R.A."/>
            <person name="Martin F."/>
            <person name="Silar P."/>
            <person name="Natvig D.O."/>
            <person name="Lalanne C."/>
            <person name="Gautier V."/>
            <person name="Ament-Velasquez S.L."/>
            <person name="Kruys A."/>
            <person name="Hutchinson M.I."/>
            <person name="Powell A.J."/>
            <person name="Barry K."/>
            <person name="Miller A.N."/>
            <person name="Grigoriev I.V."/>
            <person name="Debuchy R."/>
            <person name="Gladieux P."/>
            <person name="Hiltunen Thoren M."/>
            <person name="Johannesson H."/>
        </authorList>
    </citation>
    <scope>NUCLEOTIDE SEQUENCE [LARGE SCALE GENOMIC DNA]</scope>
    <source>
        <strain evidence="2 3">FGSC 10403</strain>
    </source>
</reference>
<organism evidence="2 3">
    <name type="scientific">Neurospora hispaniola</name>
    <dbReference type="NCBI Taxonomy" id="588809"/>
    <lineage>
        <taxon>Eukaryota</taxon>
        <taxon>Fungi</taxon>
        <taxon>Dikarya</taxon>
        <taxon>Ascomycota</taxon>
        <taxon>Pezizomycotina</taxon>
        <taxon>Sordariomycetes</taxon>
        <taxon>Sordariomycetidae</taxon>
        <taxon>Sordariales</taxon>
        <taxon>Sordariaceae</taxon>
        <taxon>Neurospora</taxon>
    </lineage>
</organism>
<feature type="compositionally biased region" description="Basic and acidic residues" evidence="1">
    <location>
        <begin position="979"/>
        <end position="994"/>
    </location>
</feature>
<dbReference type="PANTHER" id="PTHR12975:SF6">
    <property type="entry name" value="TRAFFICKING PROTEIN PARTICLE COMPLEX SUBUNIT 8"/>
    <property type="match status" value="1"/>
</dbReference>
<feature type="region of interest" description="Disordered" evidence="1">
    <location>
        <begin position="289"/>
        <end position="315"/>
    </location>
</feature>
<sequence length="994" mass="109181">MANNDDPPSMEAQTTETSDGGGRGAPKINVAFRATVRRRLISLFLPSFPHTVPSPSIFRRPSQVQPLAAAVTLLTPIPLPRSTPDTRRIPPPLPATTTTNSANNAPPPNDPLASLPMANPTMKPLPSKQRGQPLVLDSRSHSQPEAQPTTPVRERRTNPSAASLFRSTLTPPGSRSGSPAPMGSPARSLTGSVFGSGGFKQSLLDTAAAENPGDPLNLILKSFVPHIAIHDSEDVEHLVKEKGFKGGLFELLRPFGERVQGRVTIRDSNGASRTWDDFSVRFTRFGEAVEDPDTLPDPRSLRGPPPNGQPHYNMPRKKTSLVQQVEQVVEKHLGFAEEASMGAATPTTPTRQGLDTDTTSPYYALYLRRLLSGIPMASHETFSHPVACVIAISSRHPAPIEALRQLYSETTPAEQRIPPWVDGDFLRYYVLVHDEERSDITKSMQLFDQMKRHFGLHCHLLRIRSSQAAETDDDSIPLPRSDWMSASEELADIERSEQLQDSFDDDPHLFNRYIFESDATAIRTFIREMVIQSIIPTMERNVSLWNDQVASRRRGISGRFMSLSKRFTVFGSSSSSSRSSTSSSNNGFETLGYYRPDTPEAIMRRLADFAFTLRDWKLAMSTYDLLRTDFQNDKAWKYHASANEMAALSLLIMPQTMSSKNRVEIINPMVEQALYSYHTRCSSLYGAVRSTLLSLELLRLRGGIGIDESVRWGTRLLEMRLFGPVGDALLRERLAVCYASKRGTGSQLWGSRRRKSAMWSVLAAQAWVSMGKYLQAQRCLADARRMYSLLPSEWGVQGFNGASECLAGLNEAVREGLRVTREYAEALEAEGGHSQGGGNREGEGEEGLGLGLQFDESSNLTIRPKADDQTTAATDHNNNAQTEMDVDVDVEQSGFNGQSSQLPSRPPQIPTPTASSKSPTPETTRGGDEQPEGFEDATPTSGPSSGHSPTRPRKASMAVRTSRVLSAADLEPAAPLPPGRDENKSKDGKDGGFG</sequence>
<feature type="region of interest" description="Disordered" evidence="1">
    <location>
        <begin position="77"/>
        <end position="193"/>
    </location>
</feature>
<dbReference type="InterPro" id="IPR024420">
    <property type="entry name" value="TRAPP_III_complex_Trs85"/>
</dbReference>
<feature type="compositionally biased region" description="Low complexity" evidence="1">
    <location>
        <begin position="911"/>
        <end position="924"/>
    </location>
</feature>
<feature type="compositionally biased region" description="Low complexity" evidence="1">
    <location>
        <begin position="938"/>
        <end position="949"/>
    </location>
</feature>
<dbReference type="AlphaFoldDB" id="A0AAJ0MM71"/>
<accession>A0AAJ0MM71</accession>
<feature type="compositionally biased region" description="Polar residues" evidence="1">
    <location>
        <begin position="893"/>
        <end position="903"/>
    </location>
</feature>
<comment type="caution">
    <text evidence="2">The sequence shown here is derived from an EMBL/GenBank/DDBJ whole genome shotgun (WGS) entry which is preliminary data.</text>
</comment>
<feature type="region of interest" description="Disordered" evidence="1">
    <location>
        <begin position="828"/>
        <end position="850"/>
    </location>
</feature>
<feature type="region of interest" description="Disordered" evidence="1">
    <location>
        <begin position="893"/>
        <end position="994"/>
    </location>
</feature>
<proteinExistence type="predicted"/>